<dbReference type="PANTHER" id="PTHR14224">
    <property type="entry name" value="SIMILAR TO PREFERENTIALLY EXPRESSED ANTIGEN IN MELANOMA-LIKE 3"/>
    <property type="match status" value="1"/>
</dbReference>
<evidence type="ECO:0000256" key="1">
    <source>
        <dbReference type="ARBA" id="ARBA00022614"/>
    </source>
</evidence>
<proteinExistence type="predicted"/>
<dbReference type="PANTHER" id="PTHR14224:SF24">
    <property type="entry name" value="MELANOMA ANTIGEN PREFERENTIALLY EXPRESSED IN TUMORS"/>
    <property type="match status" value="1"/>
</dbReference>
<dbReference type="InterPro" id="IPR050694">
    <property type="entry name" value="LRRC14/PRAME"/>
</dbReference>
<evidence type="ECO:0000313" key="3">
    <source>
        <dbReference type="EMBL" id="MXQ99345.1"/>
    </source>
</evidence>
<dbReference type="EMBL" id="VBQZ03000419">
    <property type="protein sequence ID" value="MXQ99345.1"/>
    <property type="molecule type" value="Genomic_DNA"/>
</dbReference>
<dbReference type="GO" id="GO:0005737">
    <property type="term" value="C:cytoplasm"/>
    <property type="evidence" value="ECO:0007669"/>
    <property type="project" value="TreeGrafter"/>
</dbReference>
<accession>A0A6B0SDB3</accession>
<evidence type="ECO:0000256" key="2">
    <source>
        <dbReference type="ARBA" id="ARBA00022737"/>
    </source>
</evidence>
<dbReference type="SUPFAM" id="SSF52047">
    <property type="entry name" value="RNI-like"/>
    <property type="match status" value="1"/>
</dbReference>
<protein>
    <submittedName>
        <fullName evidence="3">Uncharacterized protein</fullName>
    </submittedName>
</protein>
<dbReference type="InterPro" id="IPR032675">
    <property type="entry name" value="LRR_dom_sf"/>
</dbReference>
<gene>
    <name evidence="3" type="ORF">E5288_WYG009432</name>
</gene>
<keyword evidence="2" id="KW-0677">Repeat</keyword>
<organism evidence="3 4">
    <name type="scientific">Bos mutus</name>
    <name type="common">wild yak</name>
    <dbReference type="NCBI Taxonomy" id="72004"/>
    <lineage>
        <taxon>Eukaryota</taxon>
        <taxon>Metazoa</taxon>
        <taxon>Chordata</taxon>
        <taxon>Craniata</taxon>
        <taxon>Vertebrata</taxon>
        <taxon>Euteleostomi</taxon>
        <taxon>Mammalia</taxon>
        <taxon>Eutheria</taxon>
        <taxon>Laurasiatheria</taxon>
        <taxon>Artiodactyla</taxon>
        <taxon>Ruminantia</taxon>
        <taxon>Pecora</taxon>
        <taxon>Bovidae</taxon>
        <taxon>Bovinae</taxon>
        <taxon>Bos</taxon>
    </lineage>
</organism>
<comment type="caution">
    <text evidence="3">The sequence shown here is derived from an EMBL/GenBank/DDBJ whole genome shotgun (WGS) entry which is preliminary data.</text>
</comment>
<evidence type="ECO:0000313" key="4">
    <source>
        <dbReference type="Proteomes" id="UP000322234"/>
    </source>
</evidence>
<keyword evidence="4" id="KW-1185">Reference proteome</keyword>
<dbReference type="AlphaFoldDB" id="A0A6B0SDB3"/>
<reference evidence="3" key="1">
    <citation type="submission" date="2019-10" db="EMBL/GenBank/DDBJ databases">
        <title>The sequence and de novo assembly of the wild yak genome.</title>
        <authorList>
            <person name="Liu Y."/>
        </authorList>
    </citation>
    <scope>NUCLEOTIDE SEQUENCE [LARGE SCALE GENOMIC DNA]</scope>
    <source>
        <strain evidence="3">WY2019</strain>
    </source>
</reference>
<sequence>MASVCSLLEPEPAQPMQKRCRAEVQTGLKPAWAPVQALVDLCLKEDTLEQTLGYLLKKAKQRRSLLHLCCQKMRIIAMPMQNIRAILKDLGLSGVNLTSLSLEPLQVPIEWTSATLQDLDLDECSIMDTQFSALLPSLSCCSQLATFSFCGNPISIAVLESLLHHTMGLSKLSHVLYAAALESYEDVCSTLHLGLLAQLHAMVKKLLCESGQLSMVWFRTNPCPHCSDQIFYDTEPILCP</sequence>
<dbReference type="Proteomes" id="UP000322234">
    <property type="component" value="Unassembled WGS sequence"/>
</dbReference>
<dbReference type="Gene3D" id="3.80.10.10">
    <property type="entry name" value="Ribonuclease Inhibitor"/>
    <property type="match status" value="1"/>
</dbReference>
<name>A0A6B0SDB3_9CETA</name>
<keyword evidence="1" id="KW-0433">Leucine-rich repeat</keyword>